<proteinExistence type="predicted"/>
<keyword evidence="5" id="KW-0597">Phosphoprotein</keyword>
<dbReference type="Gene3D" id="1.10.10.60">
    <property type="entry name" value="Homeodomain-like"/>
    <property type="match status" value="1"/>
</dbReference>
<reference evidence="8 9" key="1">
    <citation type="submission" date="2023-11" db="EMBL/GenBank/DDBJ databases">
        <title>MicrobeMod: A computational toolkit for identifying prokaryotic methylation and restriction-modification with nanopore sequencing.</title>
        <authorList>
            <person name="Crits-Christoph A."/>
            <person name="Kang S.C."/>
            <person name="Lee H."/>
            <person name="Ostrov N."/>
        </authorList>
    </citation>
    <scope>NUCLEOTIDE SEQUENCE [LARGE SCALE GENOMIC DNA]</scope>
    <source>
        <strain evidence="8 9">ATCC 25935</strain>
    </source>
</reference>
<dbReference type="InterPro" id="IPR027417">
    <property type="entry name" value="P-loop_NTPase"/>
</dbReference>
<dbReference type="InterPro" id="IPR001789">
    <property type="entry name" value="Sig_transdc_resp-reg_receiver"/>
</dbReference>
<keyword evidence="3" id="KW-0805">Transcription regulation</keyword>
<evidence type="ECO:0000256" key="1">
    <source>
        <dbReference type="ARBA" id="ARBA00022741"/>
    </source>
</evidence>
<dbReference type="EMBL" id="CP140152">
    <property type="protein sequence ID" value="WQH03148.1"/>
    <property type="molecule type" value="Genomic_DNA"/>
</dbReference>
<evidence type="ECO:0000256" key="2">
    <source>
        <dbReference type="ARBA" id="ARBA00022840"/>
    </source>
</evidence>
<dbReference type="InterPro" id="IPR003593">
    <property type="entry name" value="AAA+_ATPase"/>
</dbReference>
<evidence type="ECO:0000256" key="4">
    <source>
        <dbReference type="ARBA" id="ARBA00023163"/>
    </source>
</evidence>
<keyword evidence="9" id="KW-1185">Reference proteome</keyword>
<dbReference type="SUPFAM" id="SSF46689">
    <property type="entry name" value="Homeodomain-like"/>
    <property type="match status" value="1"/>
</dbReference>
<keyword evidence="2" id="KW-0067">ATP-binding</keyword>
<dbReference type="SUPFAM" id="SSF52172">
    <property type="entry name" value="CheY-like"/>
    <property type="match status" value="1"/>
</dbReference>
<dbReference type="InterPro" id="IPR002078">
    <property type="entry name" value="Sigma_54_int"/>
</dbReference>
<dbReference type="SMART" id="SM00448">
    <property type="entry name" value="REC"/>
    <property type="match status" value="1"/>
</dbReference>
<evidence type="ECO:0000313" key="8">
    <source>
        <dbReference type="EMBL" id="WQH03148.1"/>
    </source>
</evidence>
<evidence type="ECO:0000313" key="9">
    <source>
        <dbReference type="Proteomes" id="UP001326110"/>
    </source>
</evidence>
<dbReference type="Pfam" id="PF00158">
    <property type="entry name" value="Sigma54_activat"/>
    <property type="match status" value="1"/>
</dbReference>
<dbReference type="Proteomes" id="UP001326110">
    <property type="component" value="Chromosome"/>
</dbReference>
<dbReference type="Gene3D" id="3.40.50.2300">
    <property type="match status" value="1"/>
</dbReference>
<dbReference type="InterPro" id="IPR025662">
    <property type="entry name" value="Sigma_54_int_dom_ATP-bd_1"/>
</dbReference>
<evidence type="ECO:0000259" key="7">
    <source>
        <dbReference type="PROSITE" id="PS50110"/>
    </source>
</evidence>
<organism evidence="8 9">
    <name type="scientific">Duganella zoogloeoides</name>
    <dbReference type="NCBI Taxonomy" id="75659"/>
    <lineage>
        <taxon>Bacteria</taxon>
        <taxon>Pseudomonadati</taxon>
        <taxon>Pseudomonadota</taxon>
        <taxon>Betaproteobacteria</taxon>
        <taxon>Burkholderiales</taxon>
        <taxon>Oxalobacteraceae</taxon>
        <taxon>Telluria group</taxon>
        <taxon>Duganella</taxon>
    </lineage>
</organism>
<name>A0ABZ0XTU5_9BURK</name>
<dbReference type="Pfam" id="PF25601">
    <property type="entry name" value="AAA_lid_14"/>
    <property type="match status" value="1"/>
</dbReference>
<evidence type="ECO:0000256" key="5">
    <source>
        <dbReference type="PROSITE-ProRule" id="PRU00169"/>
    </source>
</evidence>
<evidence type="ECO:0000259" key="6">
    <source>
        <dbReference type="PROSITE" id="PS50045"/>
    </source>
</evidence>
<gene>
    <name evidence="8" type="ORF">SR858_19070</name>
</gene>
<dbReference type="PANTHER" id="PTHR32071:SF57">
    <property type="entry name" value="C4-DICARBOXYLATE TRANSPORT TRANSCRIPTIONAL REGULATORY PROTEIN DCTD"/>
    <property type="match status" value="1"/>
</dbReference>
<feature type="modified residue" description="4-aspartylphosphate" evidence="5">
    <location>
        <position position="57"/>
    </location>
</feature>
<keyword evidence="4" id="KW-0804">Transcription</keyword>
<dbReference type="PANTHER" id="PTHR32071">
    <property type="entry name" value="TRANSCRIPTIONAL REGULATORY PROTEIN"/>
    <property type="match status" value="1"/>
</dbReference>
<dbReference type="InterPro" id="IPR009057">
    <property type="entry name" value="Homeodomain-like_sf"/>
</dbReference>
<sequence>MESPRKQCILIVDDDSAVQVSLALLLKQAGYHTVCSDDPAQALSALAREPVDLVLQDMNFSLHTSGDEGLQLLAAIRQAHPALPVLLMTAWGSIGLAVRGMQAGAANFFTKPWDNTQLAELVRATLDTLGPQTTACPVADSRAGATTPATVGATTGLAASTPTGNLAAGIEAGTRAAGTADVPGAAQPPHSTAPAAERRALDARFDFSAIVGEHPRLLKVLATIGQVAATRAPVLILGESGSGKELVADAIHRNSPRADQAIVKINMGAITPTLFESEMFGHVRGAFTDARTDRKGHVASAHQGTLFLDEIGELNRSDQVKLLRVLQDQSYQPVGASRTERADIRVVSATNRELAELVAAGDFREDLFYRLNLITIRLPALRERRSDIPLLARHILTDVARSYGLGPATLAPQALEWLSAQPWPGNIRQLKQTLERTLLLVGKTELKQADFIAAEQHEHGGSIAGNRRLGVDGMTLEQVERHMIAHALDQHQGNISRVAKALGVSRTALYRRLERHGLGSAAESEPQP</sequence>
<dbReference type="PROSITE" id="PS50045">
    <property type="entry name" value="SIGMA54_INTERACT_4"/>
    <property type="match status" value="1"/>
</dbReference>
<dbReference type="InterPro" id="IPR002197">
    <property type="entry name" value="HTH_Fis"/>
</dbReference>
<dbReference type="Gene3D" id="3.40.50.300">
    <property type="entry name" value="P-loop containing nucleotide triphosphate hydrolases"/>
    <property type="match status" value="1"/>
</dbReference>
<dbReference type="Gene3D" id="1.10.8.60">
    <property type="match status" value="1"/>
</dbReference>
<dbReference type="PRINTS" id="PR01590">
    <property type="entry name" value="HTHFIS"/>
</dbReference>
<dbReference type="PROSITE" id="PS00675">
    <property type="entry name" value="SIGMA54_INTERACT_1"/>
    <property type="match status" value="1"/>
</dbReference>
<protein>
    <submittedName>
        <fullName evidence="8">Sigma-54 dependent transcriptional regulator</fullName>
    </submittedName>
</protein>
<feature type="domain" description="Response regulatory" evidence="7">
    <location>
        <begin position="8"/>
        <end position="126"/>
    </location>
</feature>
<dbReference type="CDD" id="cd00009">
    <property type="entry name" value="AAA"/>
    <property type="match status" value="1"/>
</dbReference>
<dbReference type="InterPro" id="IPR011006">
    <property type="entry name" value="CheY-like_superfamily"/>
</dbReference>
<dbReference type="SMART" id="SM00382">
    <property type="entry name" value="AAA"/>
    <property type="match status" value="1"/>
</dbReference>
<dbReference type="SUPFAM" id="SSF52540">
    <property type="entry name" value="P-loop containing nucleoside triphosphate hydrolases"/>
    <property type="match status" value="1"/>
</dbReference>
<dbReference type="Pfam" id="PF00072">
    <property type="entry name" value="Response_reg"/>
    <property type="match status" value="1"/>
</dbReference>
<evidence type="ECO:0000256" key="3">
    <source>
        <dbReference type="ARBA" id="ARBA00023015"/>
    </source>
</evidence>
<feature type="domain" description="Sigma-54 factor interaction" evidence="6">
    <location>
        <begin position="210"/>
        <end position="439"/>
    </location>
</feature>
<accession>A0ABZ0XTU5</accession>
<keyword evidence="1" id="KW-0547">Nucleotide-binding</keyword>
<dbReference type="Pfam" id="PF02954">
    <property type="entry name" value="HTH_8"/>
    <property type="match status" value="1"/>
</dbReference>
<dbReference type="InterPro" id="IPR058031">
    <property type="entry name" value="AAA_lid_NorR"/>
</dbReference>
<dbReference type="RefSeq" id="WP_019924884.1">
    <property type="nucleotide sequence ID" value="NZ_CP140152.1"/>
</dbReference>
<dbReference type="PROSITE" id="PS50110">
    <property type="entry name" value="RESPONSE_REGULATORY"/>
    <property type="match status" value="1"/>
</dbReference>